<reference evidence="1 2" key="1">
    <citation type="submission" date="2020-02" db="EMBL/GenBank/DDBJ databases">
        <authorList>
            <person name="Ferguson B K."/>
        </authorList>
    </citation>
    <scope>NUCLEOTIDE SEQUENCE [LARGE SCALE GENOMIC DNA]</scope>
</reference>
<sequence length="165" mass="18592">MQGYAFQIGSHGRHVLEAVRPGQMGRIPPDGGGDEFARPGLPVETPFGIPFRGTSTVEIRSLRFGLVQHQFGGSRFPRLRHLLTGTNYYRWQGSQPGDKSHSESQLEGVPDIGEGILQRRLRPVDQSSVLRLEPKRQSRYDRRILHDAARHARSVNIERIHAHSS</sequence>
<dbReference type="AlphaFoldDB" id="A0A6H5GJT3"/>
<dbReference type="EMBL" id="CADCXU010013617">
    <property type="protein sequence ID" value="CAB0003696.1"/>
    <property type="molecule type" value="Genomic_DNA"/>
</dbReference>
<gene>
    <name evidence="1" type="ORF">NTEN_LOCUS9199</name>
</gene>
<protein>
    <submittedName>
        <fullName evidence="1">Uncharacterized protein</fullName>
    </submittedName>
</protein>
<dbReference type="Proteomes" id="UP000479000">
    <property type="component" value="Unassembled WGS sequence"/>
</dbReference>
<organism evidence="1 2">
    <name type="scientific">Nesidiocoris tenuis</name>
    <dbReference type="NCBI Taxonomy" id="355587"/>
    <lineage>
        <taxon>Eukaryota</taxon>
        <taxon>Metazoa</taxon>
        <taxon>Ecdysozoa</taxon>
        <taxon>Arthropoda</taxon>
        <taxon>Hexapoda</taxon>
        <taxon>Insecta</taxon>
        <taxon>Pterygota</taxon>
        <taxon>Neoptera</taxon>
        <taxon>Paraneoptera</taxon>
        <taxon>Hemiptera</taxon>
        <taxon>Heteroptera</taxon>
        <taxon>Panheteroptera</taxon>
        <taxon>Cimicomorpha</taxon>
        <taxon>Miridae</taxon>
        <taxon>Dicyphina</taxon>
        <taxon>Nesidiocoris</taxon>
    </lineage>
</organism>
<name>A0A6H5GJT3_9HEMI</name>
<accession>A0A6H5GJT3</accession>
<evidence type="ECO:0000313" key="2">
    <source>
        <dbReference type="Proteomes" id="UP000479000"/>
    </source>
</evidence>
<proteinExistence type="predicted"/>
<keyword evidence="2" id="KW-1185">Reference proteome</keyword>
<evidence type="ECO:0000313" key="1">
    <source>
        <dbReference type="EMBL" id="CAB0003696.1"/>
    </source>
</evidence>